<dbReference type="InterPro" id="IPR010254">
    <property type="entry name" value="B12-dep_deHydtase_bsu"/>
</dbReference>
<dbReference type="SUPFAM" id="SSF52968">
    <property type="entry name" value="B12-dependent dehydatase associated subunit"/>
    <property type="match status" value="1"/>
</dbReference>
<name>A0A8A7KC44_9FIRM</name>
<dbReference type="Pfam" id="PF02288">
    <property type="entry name" value="Dehydratase_MU"/>
    <property type="match status" value="1"/>
</dbReference>
<evidence type="ECO:0000313" key="1">
    <source>
        <dbReference type="EMBL" id="QTL98810.1"/>
    </source>
</evidence>
<proteinExistence type="predicted"/>
<dbReference type="Gene3D" id="3.40.50.10150">
    <property type="entry name" value="B12-dependent dehydatase associated subunit"/>
    <property type="match status" value="1"/>
</dbReference>
<dbReference type="InterPro" id="IPR003208">
    <property type="entry name" value="Dehydtase/Dehydtase_re"/>
</dbReference>
<dbReference type="AlphaFoldDB" id="A0A8A7KC44"/>
<sequence length="223" mass="24491">MQIKEEELRQLVVDVLQGMSNEPAGSSSKSQTLVSTIQTKGTKLKLEEMGPAKAGQNSDEVVIGVGPAFGNRLSKTMIKQEHADILRELMAGIEEEGLKTRVVKFYDVADVGFMGKRAAQLSGSGIAIGLQSKGTILIHQKDLNPLDNLELFPQAPLIDLETYRAIGKNAARYAKGENPDPVPTKNDQMARPKYQAISAVLYNKEVKCLEPQKRVVELKVEFK</sequence>
<protein>
    <submittedName>
        <fullName evidence="1">Propanediol/glycerol family dehydratase medium subunit</fullName>
    </submittedName>
</protein>
<dbReference type="PIRSF" id="PIRSF018506">
    <property type="entry name" value="Prpndl_dhdrts_md"/>
    <property type="match status" value="1"/>
</dbReference>
<dbReference type="KEGG" id="ifn:GM661_12980"/>
<keyword evidence="2" id="KW-1185">Reference proteome</keyword>
<accession>A0A8A7KC44</accession>
<dbReference type="Proteomes" id="UP000665020">
    <property type="component" value="Chromosome"/>
</dbReference>
<dbReference type="InterPro" id="IPR025541">
    <property type="entry name" value="Ppandiol/glycerol_DHydtase_msu"/>
</dbReference>
<dbReference type="NCBIfam" id="NF011616">
    <property type="entry name" value="PRK15042.1"/>
    <property type="match status" value="1"/>
</dbReference>
<organism evidence="1 2">
    <name type="scientific">Iocasia fonsfrigidae</name>
    <dbReference type="NCBI Taxonomy" id="2682810"/>
    <lineage>
        <taxon>Bacteria</taxon>
        <taxon>Bacillati</taxon>
        <taxon>Bacillota</taxon>
        <taxon>Clostridia</taxon>
        <taxon>Halanaerobiales</taxon>
        <taxon>Halanaerobiaceae</taxon>
        <taxon>Iocasia</taxon>
    </lineage>
</organism>
<dbReference type="EMBL" id="CP046640">
    <property type="protein sequence ID" value="QTL98810.1"/>
    <property type="molecule type" value="Genomic_DNA"/>
</dbReference>
<gene>
    <name evidence="1" type="ORF">GM661_12980</name>
</gene>
<dbReference type="RefSeq" id="WP_230867206.1">
    <property type="nucleotide sequence ID" value="NZ_CP046640.1"/>
</dbReference>
<reference evidence="1" key="1">
    <citation type="submission" date="2019-12" db="EMBL/GenBank/DDBJ databases">
        <authorList>
            <person name="zhang j."/>
            <person name="sun C.M."/>
        </authorList>
    </citation>
    <scope>NUCLEOTIDE SEQUENCE</scope>
    <source>
        <strain evidence="1">NS-1</strain>
    </source>
</reference>
<evidence type="ECO:0000313" key="2">
    <source>
        <dbReference type="Proteomes" id="UP000665020"/>
    </source>
</evidence>